<organism evidence="1 2">
    <name type="scientific">Suillus plorans</name>
    <dbReference type="NCBI Taxonomy" id="116603"/>
    <lineage>
        <taxon>Eukaryota</taxon>
        <taxon>Fungi</taxon>
        <taxon>Dikarya</taxon>
        <taxon>Basidiomycota</taxon>
        <taxon>Agaricomycotina</taxon>
        <taxon>Agaricomycetes</taxon>
        <taxon>Agaricomycetidae</taxon>
        <taxon>Boletales</taxon>
        <taxon>Suillineae</taxon>
        <taxon>Suillaceae</taxon>
        <taxon>Suillus</taxon>
    </lineage>
</organism>
<proteinExistence type="predicted"/>
<reference evidence="1" key="1">
    <citation type="journal article" date="2020" name="New Phytol.">
        <title>Comparative genomics reveals dynamic genome evolution in host specialist ectomycorrhizal fungi.</title>
        <authorList>
            <person name="Lofgren L.A."/>
            <person name="Nguyen N.H."/>
            <person name="Vilgalys R."/>
            <person name="Ruytinx J."/>
            <person name="Liao H.L."/>
            <person name="Branco S."/>
            <person name="Kuo A."/>
            <person name="LaButti K."/>
            <person name="Lipzen A."/>
            <person name="Andreopoulos W."/>
            <person name="Pangilinan J."/>
            <person name="Riley R."/>
            <person name="Hundley H."/>
            <person name="Na H."/>
            <person name="Barry K."/>
            <person name="Grigoriev I.V."/>
            <person name="Stajich J.E."/>
            <person name="Kennedy P.G."/>
        </authorList>
    </citation>
    <scope>NUCLEOTIDE SEQUENCE</scope>
    <source>
        <strain evidence="1">S12</strain>
    </source>
</reference>
<keyword evidence="2" id="KW-1185">Reference proteome</keyword>
<name>A0A9P7IZZ0_9AGAM</name>
<protein>
    <submittedName>
        <fullName evidence="1">Uncharacterized protein</fullName>
    </submittedName>
</protein>
<sequence>MLATADQVDAILEAFDLIGISVSMFIIRLLTDQHFTHEKTVIDPRENSHRITELLQVTGESTFNVHKKSMIYQAPLAAKANSSHFSVSHTSVQQLEEFGIDVLSEGMQQHAPVTWDLLEVLLAARRKGISNPTVEDEDCDDEALLWEQLVILDKGQHNLHLPEIWSLAEVLLCAGSDDA</sequence>
<comment type="caution">
    <text evidence="1">The sequence shown here is derived from an EMBL/GenBank/DDBJ whole genome shotgun (WGS) entry which is preliminary data.</text>
</comment>
<evidence type="ECO:0000313" key="2">
    <source>
        <dbReference type="Proteomes" id="UP000719766"/>
    </source>
</evidence>
<gene>
    <name evidence="1" type="ORF">HD556DRAFT_1440766</name>
</gene>
<evidence type="ECO:0000313" key="1">
    <source>
        <dbReference type="EMBL" id="KAG1797805.1"/>
    </source>
</evidence>
<dbReference type="AlphaFoldDB" id="A0A9P7IZZ0"/>
<dbReference type="RefSeq" id="XP_041162758.1">
    <property type="nucleotide sequence ID" value="XM_041306166.1"/>
</dbReference>
<dbReference type="GeneID" id="64599930"/>
<dbReference type="Proteomes" id="UP000719766">
    <property type="component" value="Unassembled WGS sequence"/>
</dbReference>
<dbReference type="EMBL" id="JABBWE010000015">
    <property type="protein sequence ID" value="KAG1797805.1"/>
    <property type="molecule type" value="Genomic_DNA"/>
</dbReference>
<dbReference type="OrthoDB" id="2636032at2759"/>
<accession>A0A9P7IZZ0</accession>